<feature type="compositionally biased region" description="Low complexity" evidence="2">
    <location>
        <begin position="913"/>
        <end position="922"/>
    </location>
</feature>
<feature type="region of interest" description="Disordered" evidence="2">
    <location>
        <begin position="209"/>
        <end position="244"/>
    </location>
</feature>
<evidence type="ECO:0000313" key="3">
    <source>
        <dbReference type="EMBL" id="KAF5834202.1"/>
    </source>
</evidence>
<feature type="region of interest" description="Disordered" evidence="2">
    <location>
        <begin position="272"/>
        <end position="301"/>
    </location>
</feature>
<feature type="compositionally biased region" description="Low complexity" evidence="2">
    <location>
        <begin position="930"/>
        <end position="940"/>
    </location>
</feature>
<reference evidence="3" key="1">
    <citation type="submission" date="2017-08" db="EMBL/GenBank/DDBJ databases">
        <authorList>
            <person name="Polle J.E."/>
            <person name="Barry K."/>
            <person name="Cushman J."/>
            <person name="Schmutz J."/>
            <person name="Tran D."/>
            <person name="Hathwaick L.T."/>
            <person name="Yim W.C."/>
            <person name="Jenkins J."/>
            <person name="Mckie-Krisberg Z.M."/>
            <person name="Prochnik S."/>
            <person name="Lindquist E."/>
            <person name="Dockter R.B."/>
            <person name="Adam C."/>
            <person name="Molina H."/>
            <person name="Bunkerborg J."/>
            <person name="Jin E."/>
            <person name="Buchheim M."/>
            <person name="Magnuson J."/>
        </authorList>
    </citation>
    <scope>NUCLEOTIDE SEQUENCE</scope>
    <source>
        <strain evidence="3">CCAP 19/18</strain>
    </source>
</reference>
<feature type="compositionally biased region" description="Low complexity" evidence="2">
    <location>
        <begin position="519"/>
        <end position="586"/>
    </location>
</feature>
<accession>A0ABQ7GHW6</accession>
<proteinExistence type="predicted"/>
<keyword evidence="1" id="KW-0175">Coiled coil</keyword>
<sequence length="1505" mass="156911">MLLRPGLLSHCQQSNLKPQKHSCQGIKVLVSPLGSCCWRQQKQQVSLSSALQEGAETFKGPHGTPNTSSLTRSSALQHSLLPTAVVMASGLFAAILCAMDSTPSPYSGANASATPSVVSHASSTKSRAIHSKRSKAALRSQRAHLANEIKEGKQSLGTEAVNPVIASMAAIKAGLPKYKGIAAFASAAAPLLLSLALAPRIATALRGGTTSLKDRSRANHKSSSSGNSSSTGSGSIDSSHNKGGIYAVEDPSSLSLALREATSRAQSLLQRFASSSSSSSSNSIESLGSSYRSGPKSAVPAQGRMVGAGQLLKGTRPLAPSLLGRRATAGPAAVIKADPRSNADTSDAIQTQGQGRAAESGSAGEDEHAEDDRRKAAFARRLIAAAMEANRSSSSMRWASRAQLRGSGYVLPDDAPKVAPGLRADGSLPSSEREQLMAPASSASKADVNWTEEGGTKLAEEIKQWSTLIRRGTQREAAEAIQSSIDLAYAVLRAVDKKAEGPSSMVALDSKGINTMVPSSIADTSSSSSSSNSNSSSIADTTSSNSNTSSIADTTSSSILGTTTSSSGGNSNSSSSSTVGGCPSSTDLDGGTGSNGSEKGDLAREAASAQESGSSVSLPDGHPHLEGSKHSDAIAQLVDFMAELPEQVKARDRNLQQQSTDPPRGAALDGGAPELAPASSPPNEQPFPSVATSRAGDAAADAADATATAAATAAGPTATSPPGQGPMGSSPPTPSPPETEFGSPWALPISPLPSLQEREAAIVRRIQAVADAVKRESLQRWISAVAQQREADWQAAAALEAELAEKQAALDAVTEQARVLCAQAAAQQELMAWTAADAAAAAAEEQRQADERATALQRQQAYRQQVQAEFLLRKAAWSMKEAAEKEEQAIQEEERARAAVEAAEAQREREAAARAQTEAMAGEEARRAEQAVLEAQQEQEQAAQEAEAAMQAVAEQRAVLAAQEQAAAEAEVDVQLAAEKAAAAAAHALEEQERAARNAEGRDREIAEAQAWAREARLAAEQEASAAREALGMQASMWAQEVGGVAKFGGAVAQQTVLAAQETRLGQEVSAAKDVLTTQASLWGQEVAGVAKFGGAVAQQTAMATQKVGSAAQQEASAATEALGMQVSMWGQEVAGVAKFGGAVAQQTAMATQEAGLAAQQEAAAAAEVVAMQASMWAQEVAGVAKFQAAVAQQAVLASQALAAATQDALAARCEAALQDLAARREAVLRDLAARREVNSRASDIRREAARQDRAARRERYESPEAALEPVLVSTPADWSSAHLRTRSSSPLSKYDPLLQLSGGLCMGQWQEVVHELLSLELAVGTDPDLPHQLPQVMSAAHPHSFRQAYRDFERMQNQPRRLATVHPGISTWLTAASQVAVTQNRSTTPAEEPQPVWVALRGRQALLNAAMEAWPAFASELERRHPTLHQLVCRGTEARDDEEGNCLRGLAVLATLSAWQWTELGKGALVSSSSSGDSSNVEHLQLDQCSSMESIPSASRVSPI</sequence>
<evidence type="ECO:0000256" key="2">
    <source>
        <dbReference type="SAM" id="MobiDB-lite"/>
    </source>
</evidence>
<protein>
    <submittedName>
        <fullName evidence="3">Uncharacterized protein</fullName>
    </submittedName>
</protein>
<gene>
    <name evidence="3" type="ORF">DUNSADRAFT_9232</name>
</gene>
<feature type="region of interest" description="Disordered" evidence="2">
    <location>
        <begin position="333"/>
        <end position="373"/>
    </location>
</feature>
<dbReference type="PANTHER" id="PTHR23075">
    <property type="entry name" value="PUTATIVE ATP-ASE"/>
    <property type="match status" value="1"/>
</dbReference>
<name>A0ABQ7GHW6_DUNSA</name>
<feature type="region of interest" description="Disordered" evidence="2">
    <location>
        <begin position="907"/>
        <end position="940"/>
    </location>
</feature>
<organism evidence="3 4">
    <name type="scientific">Dunaliella salina</name>
    <name type="common">Green alga</name>
    <name type="synonym">Protococcus salinus</name>
    <dbReference type="NCBI Taxonomy" id="3046"/>
    <lineage>
        <taxon>Eukaryota</taxon>
        <taxon>Viridiplantae</taxon>
        <taxon>Chlorophyta</taxon>
        <taxon>core chlorophytes</taxon>
        <taxon>Chlorophyceae</taxon>
        <taxon>CS clade</taxon>
        <taxon>Chlamydomonadales</taxon>
        <taxon>Dunaliellaceae</taxon>
        <taxon>Dunaliella</taxon>
    </lineage>
</organism>
<feature type="region of interest" description="Disordered" evidence="2">
    <location>
        <begin position="519"/>
        <end position="628"/>
    </location>
</feature>
<keyword evidence="4" id="KW-1185">Reference proteome</keyword>
<evidence type="ECO:0000313" key="4">
    <source>
        <dbReference type="Proteomes" id="UP000815325"/>
    </source>
</evidence>
<dbReference type="Proteomes" id="UP000815325">
    <property type="component" value="Unassembled WGS sequence"/>
</dbReference>
<evidence type="ECO:0000256" key="1">
    <source>
        <dbReference type="ARBA" id="ARBA00023054"/>
    </source>
</evidence>
<feature type="region of interest" description="Disordered" evidence="2">
    <location>
        <begin position="417"/>
        <end position="452"/>
    </location>
</feature>
<feature type="compositionally biased region" description="Polar residues" evidence="2">
    <location>
        <begin position="342"/>
        <end position="354"/>
    </location>
</feature>
<comment type="caution">
    <text evidence="3">The sequence shown here is derived from an EMBL/GenBank/DDBJ whole genome shotgun (WGS) entry which is preliminary data.</text>
</comment>
<dbReference type="EMBL" id="MU069770">
    <property type="protein sequence ID" value="KAF5834202.1"/>
    <property type="molecule type" value="Genomic_DNA"/>
</dbReference>
<dbReference type="PANTHER" id="PTHR23075:SF0">
    <property type="entry name" value="ATPASE FAMILY AAA DOMAIN-CONTAINING PROTEIN 3"/>
    <property type="match status" value="1"/>
</dbReference>
<feature type="region of interest" description="Disordered" evidence="2">
    <location>
        <begin position="651"/>
        <end position="750"/>
    </location>
</feature>
<feature type="compositionally biased region" description="Low complexity" evidence="2">
    <location>
        <begin position="222"/>
        <end position="238"/>
    </location>
</feature>
<feature type="compositionally biased region" description="Low complexity" evidence="2">
    <location>
        <begin position="274"/>
        <end position="290"/>
    </location>
</feature>
<feature type="compositionally biased region" description="Low complexity" evidence="2">
    <location>
        <begin position="691"/>
        <end position="728"/>
    </location>
</feature>